<evidence type="ECO:0000259" key="2">
    <source>
        <dbReference type="PROSITE" id="PS50853"/>
    </source>
</evidence>
<dbReference type="RefSeq" id="WP_406764559.1">
    <property type="nucleotide sequence ID" value="NZ_JBJHZY010000001.1"/>
</dbReference>
<dbReference type="CDD" id="cd00063">
    <property type="entry name" value="FN3"/>
    <property type="match status" value="1"/>
</dbReference>
<dbReference type="InterPro" id="IPR013783">
    <property type="entry name" value="Ig-like_fold"/>
</dbReference>
<dbReference type="SUPFAM" id="SSF48452">
    <property type="entry name" value="TPR-like"/>
    <property type="match status" value="1"/>
</dbReference>
<protein>
    <recommendedName>
        <fullName evidence="2">Fibronectin type-III domain-containing protein</fullName>
    </recommendedName>
</protein>
<comment type="caution">
    <text evidence="3">The sequence shown here is derived from an EMBL/GenBank/DDBJ whole genome shotgun (WGS) entry which is preliminary data.</text>
</comment>
<dbReference type="InterPro" id="IPR011990">
    <property type="entry name" value="TPR-like_helical_dom_sf"/>
</dbReference>
<dbReference type="InterPro" id="IPR036116">
    <property type="entry name" value="FN3_sf"/>
</dbReference>
<reference evidence="3 4" key="1">
    <citation type="submission" date="2024-11" db="EMBL/GenBank/DDBJ databases">
        <authorList>
            <person name="Heng Y.C."/>
            <person name="Lim A.C.H."/>
            <person name="Lee J.K.Y."/>
            <person name="Kittelmann S."/>
        </authorList>
    </citation>
    <scope>NUCLEOTIDE SEQUENCE [LARGE SCALE GENOMIC DNA]</scope>
    <source>
        <strain evidence="3 4">WILCCON 0202</strain>
    </source>
</reference>
<evidence type="ECO:0000313" key="4">
    <source>
        <dbReference type="Proteomes" id="UP001623661"/>
    </source>
</evidence>
<dbReference type="Gene3D" id="1.25.40.10">
    <property type="entry name" value="Tetratricopeptide repeat domain"/>
    <property type="match status" value="1"/>
</dbReference>
<dbReference type="Proteomes" id="UP001623661">
    <property type="component" value="Unassembled WGS sequence"/>
</dbReference>
<feature type="transmembrane region" description="Helical" evidence="1">
    <location>
        <begin position="433"/>
        <end position="458"/>
    </location>
</feature>
<dbReference type="InterPro" id="IPR003961">
    <property type="entry name" value="FN3_dom"/>
</dbReference>
<keyword evidence="1" id="KW-0812">Transmembrane</keyword>
<dbReference type="PROSITE" id="PS50853">
    <property type="entry name" value="FN3"/>
    <property type="match status" value="1"/>
</dbReference>
<gene>
    <name evidence="3" type="ORF">ACJDUH_07655</name>
</gene>
<keyword evidence="1" id="KW-1133">Transmembrane helix</keyword>
<keyword evidence="1" id="KW-0472">Membrane</keyword>
<sequence>MGRLLMNIWSVLEIKPTEEVGAIKKAYAKKLKLHNPEEDPTGYQILREAYDRALKLAKNKKVNSYDKLFEFEKDIISKEKNYEEIKSKKLNKVNFTEDFTNEKRSYESIDNTNSTVDHTNEKMESFIEEFLDKVQNLYKDFHKRIDVENWKSILNTDNLWNLNYKNIISKRILNFLLYFPYVPKEVLQELNKTFHWSEEGNHLRDLYNDYSRSFLLDQLGKEIWLRYQYLSKKEGIDYDAFLEYRRLVFDALKNKDLKKADKYLSLANEIFCDDPDLMCMKAEVYLRRGELRRAKLLFRDAININNQDKKTPLYIANIYYNNCHYSSAINFCKGLIKLDSNNIELRLLLGKFYFRQKKFKEIKKAQNIFLDCLDFESYADEARKYLNWILHNYEASYEKEPWNLFIIKNLKKLYLILGESKKAGQVRFKLKKIFSLIITIVSHILVALILVIGIVFIYRIITIPNTQISVENVTAKKIELSWDKIRGAEMYNVYMHDNTSNKYKLIGVTKDTKFTESNLEPETVYTYKIASIKDGKEDIVSDFISVKTEAK</sequence>
<dbReference type="Gene3D" id="2.60.40.10">
    <property type="entry name" value="Immunoglobulins"/>
    <property type="match status" value="1"/>
</dbReference>
<dbReference type="EMBL" id="JBJHZY010000001">
    <property type="protein sequence ID" value="MFL0267974.1"/>
    <property type="molecule type" value="Genomic_DNA"/>
</dbReference>
<organism evidence="3 4">
    <name type="scientific">Candidatus Clostridium radicumherbarum</name>
    <dbReference type="NCBI Taxonomy" id="3381662"/>
    <lineage>
        <taxon>Bacteria</taxon>
        <taxon>Bacillati</taxon>
        <taxon>Bacillota</taxon>
        <taxon>Clostridia</taxon>
        <taxon>Eubacteriales</taxon>
        <taxon>Clostridiaceae</taxon>
        <taxon>Clostridium</taxon>
    </lineage>
</organism>
<dbReference type="SUPFAM" id="SSF49265">
    <property type="entry name" value="Fibronectin type III"/>
    <property type="match status" value="1"/>
</dbReference>
<evidence type="ECO:0000256" key="1">
    <source>
        <dbReference type="SAM" id="Phobius"/>
    </source>
</evidence>
<proteinExistence type="predicted"/>
<keyword evidence="4" id="KW-1185">Reference proteome</keyword>
<feature type="domain" description="Fibronectin type-III" evidence="2">
    <location>
        <begin position="464"/>
        <end position="551"/>
    </location>
</feature>
<evidence type="ECO:0000313" key="3">
    <source>
        <dbReference type="EMBL" id="MFL0267974.1"/>
    </source>
</evidence>
<accession>A0ABW8TR57</accession>
<name>A0ABW8TR57_9CLOT</name>